<organism evidence="1 2">
    <name type="scientific">Coniosporium uncinatum</name>
    <dbReference type="NCBI Taxonomy" id="93489"/>
    <lineage>
        <taxon>Eukaryota</taxon>
        <taxon>Fungi</taxon>
        <taxon>Dikarya</taxon>
        <taxon>Ascomycota</taxon>
        <taxon>Pezizomycotina</taxon>
        <taxon>Dothideomycetes</taxon>
        <taxon>Dothideomycetes incertae sedis</taxon>
        <taxon>Coniosporium</taxon>
    </lineage>
</organism>
<comment type="caution">
    <text evidence="1">The sequence shown here is derived from an EMBL/GenBank/DDBJ whole genome shotgun (WGS) entry which is preliminary data.</text>
</comment>
<dbReference type="Proteomes" id="UP001186974">
    <property type="component" value="Unassembled WGS sequence"/>
</dbReference>
<proteinExistence type="predicted"/>
<evidence type="ECO:0000313" key="1">
    <source>
        <dbReference type="EMBL" id="KAK3043938.1"/>
    </source>
</evidence>
<name>A0ACC3CSF4_9PEZI</name>
<dbReference type="EMBL" id="JAWDJW010012659">
    <property type="protein sequence ID" value="KAK3043938.1"/>
    <property type="molecule type" value="Genomic_DNA"/>
</dbReference>
<keyword evidence="2" id="KW-1185">Reference proteome</keyword>
<gene>
    <name evidence="1" type="ORF">LTS18_002604</name>
</gene>
<protein>
    <submittedName>
        <fullName evidence="1">Uncharacterized protein</fullName>
    </submittedName>
</protein>
<accession>A0ACC3CSF4</accession>
<reference evidence="1" key="1">
    <citation type="submission" date="2024-09" db="EMBL/GenBank/DDBJ databases">
        <title>Black Yeasts Isolated from many extreme environments.</title>
        <authorList>
            <person name="Coleine C."/>
            <person name="Stajich J.E."/>
            <person name="Selbmann L."/>
        </authorList>
    </citation>
    <scope>NUCLEOTIDE SEQUENCE</scope>
    <source>
        <strain evidence="1">CCFEE 5737</strain>
    </source>
</reference>
<sequence>MSGSQSDPALQEDDLVPNFVPPGIFTQAEEQQYRVDVTRVFTSAFRQASGPPLPNLRLECWQQGKDDDNTGITCFIAAVVGWKKGETAADKKAVSDSDPAADFATAHRLLFNELSRQSRELIRATSQSSAGGDGRAVGDENP</sequence>
<evidence type="ECO:0000313" key="2">
    <source>
        <dbReference type="Proteomes" id="UP001186974"/>
    </source>
</evidence>
<feature type="non-terminal residue" evidence="1">
    <location>
        <position position="142"/>
    </location>
</feature>